<comment type="caution">
    <text evidence="3">The sequence shown here is derived from an EMBL/GenBank/DDBJ whole genome shotgun (WGS) entry which is preliminary data.</text>
</comment>
<dbReference type="InterPro" id="IPR012340">
    <property type="entry name" value="NA-bd_OB-fold"/>
</dbReference>
<protein>
    <recommendedName>
        <fullName evidence="2">Single-stranded DNA-binding protein</fullName>
    </recommendedName>
</protein>
<evidence type="ECO:0000256" key="1">
    <source>
        <dbReference type="ARBA" id="ARBA00023125"/>
    </source>
</evidence>
<proteinExistence type="predicted"/>
<dbReference type="EMBL" id="JAKJHZ010000005">
    <property type="protein sequence ID" value="MCF6377807.1"/>
    <property type="molecule type" value="Genomic_DNA"/>
</dbReference>
<dbReference type="Gene3D" id="2.40.50.140">
    <property type="entry name" value="Nucleic acid-binding proteins"/>
    <property type="match status" value="1"/>
</dbReference>
<evidence type="ECO:0000313" key="3">
    <source>
        <dbReference type="EMBL" id="MCF6377807.1"/>
    </source>
</evidence>
<accession>A0ABS9H9B3</accession>
<dbReference type="RefSeq" id="WP_236401526.1">
    <property type="nucleotide sequence ID" value="NZ_JAKJHZ010000005.1"/>
</dbReference>
<dbReference type="Pfam" id="PF00436">
    <property type="entry name" value="SSB"/>
    <property type="match status" value="1"/>
</dbReference>
<sequence length="132" mass="14047">MTTAQKNKPSDPIDSGDLEVATNDVRLVGRLSADPVVVELPSGDALVTFRISVTRPAPRGSATGAKGQRVDSVPCTAWTPRLRRSVLAWRAGDLVEVSGSVRCRFYQAGGATRSRVEVEAATARIIRRSSAA</sequence>
<dbReference type="CDD" id="cd04496">
    <property type="entry name" value="SSB_OBF"/>
    <property type="match status" value="1"/>
</dbReference>
<evidence type="ECO:0000313" key="4">
    <source>
        <dbReference type="Proteomes" id="UP001201161"/>
    </source>
</evidence>
<dbReference type="SUPFAM" id="SSF50249">
    <property type="entry name" value="Nucleic acid-binding proteins"/>
    <property type="match status" value="1"/>
</dbReference>
<reference evidence="3 4" key="1">
    <citation type="submission" date="2022-01" db="EMBL/GenBank/DDBJ databases">
        <title>Nocardioides sp. nov., an actinomycete isolated from mining soil.</title>
        <authorList>
            <person name="Liu L."/>
        </authorList>
    </citation>
    <scope>NUCLEOTIDE SEQUENCE [LARGE SCALE GENOMIC DNA]</scope>
    <source>
        <strain evidence="3 4">KLBMP 9356</strain>
    </source>
</reference>
<dbReference type="PIRSF" id="PIRSF002070">
    <property type="entry name" value="SSB"/>
    <property type="match status" value="1"/>
</dbReference>
<dbReference type="PROSITE" id="PS50935">
    <property type="entry name" value="SSB"/>
    <property type="match status" value="1"/>
</dbReference>
<dbReference type="InterPro" id="IPR000424">
    <property type="entry name" value="Primosome_PriB/ssb"/>
</dbReference>
<dbReference type="GO" id="GO:0003677">
    <property type="term" value="F:DNA binding"/>
    <property type="evidence" value="ECO:0007669"/>
    <property type="project" value="UniProtKB-KW"/>
</dbReference>
<dbReference type="Proteomes" id="UP001201161">
    <property type="component" value="Unassembled WGS sequence"/>
</dbReference>
<gene>
    <name evidence="3" type="ORF">L2K70_09330</name>
</gene>
<evidence type="ECO:0000256" key="2">
    <source>
        <dbReference type="PIRNR" id="PIRNR002070"/>
    </source>
</evidence>
<dbReference type="InterPro" id="IPR011344">
    <property type="entry name" value="ssDNA-bd"/>
</dbReference>
<keyword evidence="1 2" id="KW-0238">DNA-binding</keyword>
<name>A0ABS9H9B3_9ACTN</name>
<organism evidence="3 4">
    <name type="scientific">Nocardioides potassii</name>
    <dbReference type="NCBI Taxonomy" id="2911371"/>
    <lineage>
        <taxon>Bacteria</taxon>
        <taxon>Bacillati</taxon>
        <taxon>Actinomycetota</taxon>
        <taxon>Actinomycetes</taxon>
        <taxon>Propionibacteriales</taxon>
        <taxon>Nocardioidaceae</taxon>
        <taxon>Nocardioides</taxon>
    </lineage>
</organism>
<keyword evidence="4" id="KW-1185">Reference proteome</keyword>